<dbReference type="Proteomes" id="UP000249304">
    <property type="component" value="Unassembled WGS sequence"/>
</dbReference>
<name>A0A2W2EF82_9ACTN</name>
<dbReference type="InterPro" id="IPR036291">
    <property type="entry name" value="NAD(P)-bd_dom_sf"/>
</dbReference>
<proteinExistence type="predicted"/>
<evidence type="ECO:0000313" key="2">
    <source>
        <dbReference type="EMBL" id="PZG21201.1"/>
    </source>
</evidence>
<keyword evidence="3" id="KW-1185">Reference proteome</keyword>
<dbReference type="AlphaFoldDB" id="A0A2W2EF82"/>
<reference evidence="2 3" key="1">
    <citation type="submission" date="2018-01" db="EMBL/GenBank/DDBJ databases">
        <title>Draft genome sequence of Nonomuraea sp. KC333.</title>
        <authorList>
            <person name="Sahin N."/>
            <person name="Saygin H."/>
            <person name="Ay H."/>
        </authorList>
    </citation>
    <scope>NUCLEOTIDE SEQUENCE [LARGE SCALE GENOMIC DNA]</scope>
    <source>
        <strain evidence="2 3">KC333</strain>
    </source>
</reference>
<gene>
    <name evidence="2" type="ORF">C1J01_07005</name>
</gene>
<dbReference type="Gene3D" id="3.40.50.720">
    <property type="entry name" value="NAD(P)-binding Rossmann-like Domain"/>
    <property type="match status" value="1"/>
</dbReference>
<sequence length="287" mass="29993">MIVITGATGLLGSQIVEQLVQRVPADQVGVSVRDPGRAAGLAARGVRVRRGDFTDPRSLANAFDGATQVLIVSTNETGEAAVAQHVAAVEAARDAGARRILYTSHQGAAEHSLFAPMPDHAATEAHLSKTGTPFTALRNGFYAATVRLLLGQALETGELVAPADGPVSWTAHADLAEAAAIILADEGRFDGPTPPLTAPVALDLQDIAGIVTELTGRAVRRVVADDAEWTATLTGHGVPADRAGMLLGMFHASRRGEFATTGPDLESLLRRPATPLRSILEEAVTRR</sequence>
<dbReference type="InterPro" id="IPR008030">
    <property type="entry name" value="NmrA-like"/>
</dbReference>
<accession>A0A2W2EF82</accession>
<dbReference type="Pfam" id="PF05368">
    <property type="entry name" value="NmrA"/>
    <property type="match status" value="1"/>
</dbReference>
<dbReference type="Gene3D" id="3.90.25.10">
    <property type="entry name" value="UDP-galactose 4-epimerase, domain 1"/>
    <property type="match status" value="1"/>
</dbReference>
<dbReference type="InterPro" id="IPR052718">
    <property type="entry name" value="NmrA-type_oxidoreductase"/>
</dbReference>
<dbReference type="PANTHER" id="PTHR47129">
    <property type="entry name" value="QUINONE OXIDOREDUCTASE 2"/>
    <property type="match status" value="1"/>
</dbReference>
<evidence type="ECO:0000259" key="1">
    <source>
        <dbReference type="Pfam" id="PF05368"/>
    </source>
</evidence>
<dbReference type="OrthoDB" id="5510591at2"/>
<comment type="caution">
    <text evidence="2">The sequence shown here is derived from an EMBL/GenBank/DDBJ whole genome shotgun (WGS) entry which is preliminary data.</text>
</comment>
<dbReference type="PANTHER" id="PTHR47129:SF1">
    <property type="entry name" value="NMRA-LIKE DOMAIN-CONTAINING PROTEIN"/>
    <property type="match status" value="1"/>
</dbReference>
<dbReference type="EMBL" id="POUD01000018">
    <property type="protein sequence ID" value="PZG21201.1"/>
    <property type="molecule type" value="Genomic_DNA"/>
</dbReference>
<dbReference type="RefSeq" id="WP_111177258.1">
    <property type="nucleotide sequence ID" value="NZ_POUD01000018.1"/>
</dbReference>
<protein>
    <submittedName>
        <fullName evidence="2">NAD(P)-dependent oxidoreductase</fullName>
    </submittedName>
</protein>
<evidence type="ECO:0000313" key="3">
    <source>
        <dbReference type="Proteomes" id="UP000249304"/>
    </source>
</evidence>
<dbReference type="SUPFAM" id="SSF51735">
    <property type="entry name" value="NAD(P)-binding Rossmann-fold domains"/>
    <property type="match status" value="1"/>
</dbReference>
<organism evidence="2 3">
    <name type="scientific">Nonomuraea aridisoli</name>
    <dbReference type="NCBI Taxonomy" id="2070368"/>
    <lineage>
        <taxon>Bacteria</taxon>
        <taxon>Bacillati</taxon>
        <taxon>Actinomycetota</taxon>
        <taxon>Actinomycetes</taxon>
        <taxon>Streptosporangiales</taxon>
        <taxon>Streptosporangiaceae</taxon>
        <taxon>Nonomuraea</taxon>
    </lineage>
</organism>
<feature type="domain" description="NmrA-like" evidence="1">
    <location>
        <begin position="2"/>
        <end position="252"/>
    </location>
</feature>